<dbReference type="InterPro" id="IPR002557">
    <property type="entry name" value="Chitin-bd_dom"/>
</dbReference>
<dbReference type="AlphaFoldDB" id="A0AAG5DAY1"/>
<feature type="compositionally biased region" description="Low complexity" evidence="6">
    <location>
        <begin position="127"/>
        <end position="162"/>
    </location>
</feature>
<feature type="domain" description="Chitin-binding type-2" evidence="8">
    <location>
        <begin position="199"/>
        <end position="256"/>
    </location>
</feature>
<feature type="signal peptide" evidence="7">
    <location>
        <begin position="1"/>
        <end position="24"/>
    </location>
</feature>
<dbReference type="PANTHER" id="PTHR23301:SF0">
    <property type="entry name" value="CHITIN-BINDING TYPE-2 DOMAIN-CONTAINING PROTEIN-RELATED"/>
    <property type="match status" value="1"/>
</dbReference>
<dbReference type="InterPro" id="IPR051940">
    <property type="entry name" value="Chitin_bind-dev_reg"/>
</dbReference>
<dbReference type="EnsemblMetazoa" id="ENSAATROPT008872">
    <property type="protein sequence ID" value="ENSAATROPP008010"/>
    <property type="gene ID" value="ENSAATROPG007230"/>
</dbReference>
<evidence type="ECO:0000256" key="6">
    <source>
        <dbReference type="SAM" id="MobiDB-lite"/>
    </source>
</evidence>
<dbReference type="GO" id="GO:0005576">
    <property type="term" value="C:extracellular region"/>
    <property type="evidence" value="ECO:0007669"/>
    <property type="project" value="InterPro"/>
</dbReference>
<reference evidence="9" key="1">
    <citation type="submission" date="2024-04" db="UniProtKB">
        <authorList>
            <consortium name="EnsemblMetazoa"/>
        </authorList>
    </citation>
    <scope>IDENTIFICATION</scope>
    <source>
        <strain evidence="9">EBRO</strain>
    </source>
</reference>
<evidence type="ECO:0000256" key="7">
    <source>
        <dbReference type="SAM" id="SignalP"/>
    </source>
</evidence>
<keyword evidence="4" id="KW-1015">Disulfide bond</keyword>
<evidence type="ECO:0000259" key="8">
    <source>
        <dbReference type="PROSITE" id="PS50940"/>
    </source>
</evidence>
<feature type="chain" id="PRO_5042461605" description="Chitin-binding type-2 domain-containing protein" evidence="7">
    <location>
        <begin position="25"/>
        <end position="276"/>
    </location>
</feature>
<dbReference type="Gene3D" id="2.170.140.10">
    <property type="entry name" value="Chitin binding domain"/>
    <property type="match status" value="2"/>
</dbReference>
<feature type="region of interest" description="Disordered" evidence="6">
    <location>
        <begin position="92"/>
        <end position="162"/>
    </location>
</feature>
<dbReference type="SMART" id="SM00494">
    <property type="entry name" value="ChtBD2"/>
    <property type="match status" value="2"/>
</dbReference>
<dbReference type="Pfam" id="PF01607">
    <property type="entry name" value="CBM_14"/>
    <property type="match status" value="2"/>
</dbReference>
<evidence type="ECO:0000256" key="4">
    <source>
        <dbReference type="ARBA" id="ARBA00023157"/>
    </source>
</evidence>
<dbReference type="Proteomes" id="UP000075880">
    <property type="component" value="Unassembled WGS sequence"/>
</dbReference>
<keyword evidence="1" id="KW-0147">Chitin-binding</keyword>
<evidence type="ECO:0000256" key="3">
    <source>
        <dbReference type="ARBA" id="ARBA00022737"/>
    </source>
</evidence>
<evidence type="ECO:0000313" key="10">
    <source>
        <dbReference type="Proteomes" id="UP000075880"/>
    </source>
</evidence>
<name>A0AAG5DAY1_ANOAO</name>
<organism evidence="9 10">
    <name type="scientific">Anopheles atroparvus</name>
    <name type="common">European mosquito</name>
    <dbReference type="NCBI Taxonomy" id="41427"/>
    <lineage>
        <taxon>Eukaryota</taxon>
        <taxon>Metazoa</taxon>
        <taxon>Ecdysozoa</taxon>
        <taxon>Arthropoda</taxon>
        <taxon>Hexapoda</taxon>
        <taxon>Insecta</taxon>
        <taxon>Pterygota</taxon>
        <taxon>Neoptera</taxon>
        <taxon>Endopterygota</taxon>
        <taxon>Diptera</taxon>
        <taxon>Nematocera</taxon>
        <taxon>Culicoidea</taxon>
        <taxon>Culicidae</taxon>
        <taxon>Anophelinae</taxon>
        <taxon>Anopheles</taxon>
    </lineage>
</organism>
<proteinExistence type="predicted"/>
<dbReference type="InterPro" id="IPR036508">
    <property type="entry name" value="Chitin-bd_dom_sf"/>
</dbReference>
<dbReference type="GO" id="GO:0008061">
    <property type="term" value="F:chitin binding"/>
    <property type="evidence" value="ECO:0007669"/>
    <property type="project" value="UniProtKB-KW"/>
</dbReference>
<evidence type="ECO:0000256" key="2">
    <source>
        <dbReference type="ARBA" id="ARBA00022729"/>
    </source>
</evidence>
<sequence length="276" mass="30132">MIATDIVVTTVALGLVLMVVGVQADGFVVIPNHPNCPTPEGPVPVYFVHPTNCSKFYECHRKDAYEFECPTGLHFNTRLNVCDHPMVAQCESQGPATTETPPQITSTAFTTGPTQRPTSTQITPEWTTIDTPMTPSDTPMSTTSTSAPQPTTTTPLPTPTYSLPTTYSTTTHTLETTVFPTNTNPYPTTTQVPVNPPTDPHCPPAGASWPNYWSHPSDCTKYLACWEGCIQQFKCPDGRYWNDGLKACDQNSWQCTCPVIPPAPNAFSPTTPFLNF</sequence>
<keyword evidence="10" id="KW-1185">Reference proteome</keyword>
<evidence type="ECO:0000256" key="5">
    <source>
        <dbReference type="ARBA" id="ARBA00023180"/>
    </source>
</evidence>
<keyword evidence="3" id="KW-0677">Repeat</keyword>
<keyword evidence="2 7" id="KW-0732">Signal</keyword>
<evidence type="ECO:0000256" key="1">
    <source>
        <dbReference type="ARBA" id="ARBA00022669"/>
    </source>
</evidence>
<accession>A0AAG5DAY1</accession>
<keyword evidence="5" id="KW-0325">Glycoprotein</keyword>
<feature type="domain" description="Chitin-binding type-2" evidence="8">
    <location>
        <begin position="33"/>
        <end position="92"/>
    </location>
</feature>
<evidence type="ECO:0000313" key="9">
    <source>
        <dbReference type="EnsemblMetazoa" id="ENSAATROPP008010"/>
    </source>
</evidence>
<dbReference type="SUPFAM" id="SSF57625">
    <property type="entry name" value="Invertebrate chitin-binding proteins"/>
    <property type="match status" value="2"/>
</dbReference>
<dbReference type="PANTHER" id="PTHR23301">
    <property type="entry name" value="CHITIN BINDING PERITROPHIN-A"/>
    <property type="match status" value="1"/>
</dbReference>
<dbReference type="PROSITE" id="PS50940">
    <property type="entry name" value="CHIT_BIND_II"/>
    <property type="match status" value="2"/>
</dbReference>
<feature type="compositionally biased region" description="Polar residues" evidence="6">
    <location>
        <begin position="92"/>
        <end position="126"/>
    </location>
</feature>
<protein>
    <recommendedName>
        <fullName evidence="8">Chitin-binding type-2 domain-containing protein</fullName>
    </recommendedName>
</protein>